<dbReference type="SUPFAM" id="SSF53697">
    <property type="entry name" value="SIS domain"/>
    <property type="match status" value="1"/>
</dbReference>
<dbReference type="PROSITE" id="PS51071">
    <property type="entry name" value="HTH_RPIR"/>
    <property type="match status" value="1"/>
</dbReference>
<dbReference type="EMBL" id="JBHMEP010000002">
    <property type="protein sequence ID" value="MFB9135463.1"/>
    <property type="molecule type" value="Genomic_DNA"/>
</dbReference>
<dbReference type="InterPro" id="IPR047640">
    <property type="entry name" value="RpiR-like"/>
</dbReference>
<dbReference type="InterPro" id="IPR046348">
    <property type="entry name" value="SIS_dom_sf"/>
</dbReference>
<evidence type="ECO:0000313" key="3">
    <source>
        <dbReference type="Proteomes" id="UP001589645"/>
    </source>
</evidence>
<sequence>MSDTSKPKAVKESFISRVKEAFPSLHPVEKQLAGFILDFPGELASYSASELASLAGVSNATVSRFIRHIGYQNFDEARRQVREERKSGVPLFQAERKAVLSGEEGGDPSILYGSNITETFKQLGESRVNAISDKMLNSRRVWVFGFRASQALAAYFQTQLYQLNDEARLVNTGDGGLGEFLSAINDQDLIVLYGLRRRPTIWRQLLSQCIGTGAEILLISDDHLAFNQDVTWHIRCCCDNAGPLDDHTSVMALNHQLLNSAFERAGPNERSRLAESYNQHQQLDEM</sequence>
<dbReference type="PANTHER" id="PTHR30514">
    <property type="entry name" value="GLUCOKINASE"/>
    <property type="match status" value="1"/>
</dbReference>
<name>A0ABV5HMH3_9VIBR</name>
<comment type="caution">
    <text evidence="2">The sequence shown here is derived from an EMBL/GenBank/DDBJ whole genome shotgun (WGS) entry which is preliminary data.</text>
</comment>
<dbReference type="Pfam" id="PF01418">
    <property type="entry name" value="HTH_6"/>
    <property type="match status" value="1"/>
</dbReference>
<dbReference type="RefSeq" id="WP_390192361.1">
    <property type="nucleotide sequence ID" value="NZ_JBHMEP010000002.1"/>
</dbReference>
<evidence type="ECO:0000313" key="2">
    <source>
        <dbReference type="EMBL" id="MFB9135463.1"/>
    </source>
</evidence>
<reference evidence="2 3" key="1">
    <citation type="submission" date="2024-09" db="EMBL/GenBank/DDBJ databases">
        <authorList>
            <person name="Sun Q."/>
            <person name="Mori K."/>
        </authorList>
    </citation>
    <scope>NUCLEOTIDE SEQUENCE [LARGE SCALE GENOMIC DNA]</scope>
    <source>
        <strain evidence="2 3">CECT 8064</strain>
    </source>
</reference>
<feature type="domain" description="HTH rpiR-type" evidence="1">
    <location>
        <begin position="12"/>
        <end position="88"/>
    </location>
</feature>
<accession>A0ABV5HMH3</accession>
<dbReference type="Gene3D" id="3.40.50.10490">
    <property type="entry name" value="Glucose-6-phosphate isomerase like protein, domain 1"/>
    <property type="match status" value="1"/>
</dbReference>
<keyword evidence="3" id="KW-1185">Reference proteome</keyword>
<dbReference type="Proteomes" id="UP001589645">
    <property type="component" value="Unassembled WGS sequence"/>
</dbReference>
<dbReference type="InterPro" id="IPR000281">
    <property type="entry name" value="HTH_RpiR"/>
</dbReference>
<organism evidence="2 3">
    <name type="scientific">Vibrio olivae</name>
    <dbReference type="NCBI Taxonomy" id="1243002"/>
    <lineage>
        <taxon>Bacteria</taxon>
        <taxon>Pseudomonadati</taxon>
        <taxon>Pseudomonadota</taxon>
        <taxon>Gammaproteobacteria</taxon>
        <taxon>Vibrionales</taxon>
        <taxon>Vibrionaceae</taxon>
        <taxon>Vibrio</taxon>
    </lineage>
</organism>
<dbReference type="SUPFAM" id="SSF46689">
    <property type="entry name" value="Homeodomain-like"/>
    <property type="match status" value="1"/>
</dbReference>
<gene>
    <name evidence="2" type="ORF">ACFFUV_10870</name>
</gene>
<dbReference type="Gene3D" id="1.10.10.10">
    <property type="entry name" value="Winged helix-like DNA-binding domain superfamily/Winged helix DNA-binding domain"/>
    <property type="match status" value="1"/>
</dbReference>
<protein>
    <submittedName>
        <fullName evidence="2">MurR/RpiR family transcriptional regulator</fullName>
    </submittedName>
</protein>
<dbReference type="InterPro" id="IPR009057">
    <property type="entry name" value="Homeodomain-like_sf"/>
</dbReference>
<dbReference type="PANTHER" id="PTHR30514:SF18">
    <property type="entry name" value="RPIR-FAMILY TRANSCRIPTIONAL REGULATOR"/>
    <property type="match status" value="1"/>
</dbReference>
<proteinExistence type="predicted"/>
<dbReference type="InterPro" id="IPR036388">
    <property type="entry name" value="WH-like_DNA-bd_sf"/>
</dbReference>
<evidence type="ECO:0000259" key="1">
    <source>
        <dbReference type="PROSITE" id="PS51071"/>
    </source>
</evidence>